<dbReference type="Proteomes" id="UP001519460">
    <property type="component" value="Unassembled WGS sequence"/>
</dbReference>
<dbReference type="AlphaFoldDB" id="A0ABD0LHB8"/>
<evidence type="ECO:0000256" key="2">
    <source>
        <dbReference type="ARBA" id="ARBA00008803"/>
    </source>
</evidence>
<keyword evidence="5 7" id="KW-0472">Membrane</keyword>
<sequence length="620" mass="68756">MANTAGAFPANKSKKRLPSKAEIPPRLRHRSRCSESDGGTGKAESAGDPLSQSASTSDAAEVGVEGPGLEPNGHNRSLPSHHSGPKAKDKNDRPYKSVFQLFCSELTRGYYLEGDESHYEERRERVYTFMATPRELEKFCIFGFLQCLDAFLFIVTFLPIRIVIALVRLLTLPCAILCGSRSVLQRTHMKGGHVLQPAQVCDLLKGVMVLLSCAVVNHIDTSMIYHLVRGQTVIKLYVFYNMLDLVDRVMSGFGQDVLDTLYWTATEPAGNRDKEDRRRGGVLFHFTIAVIYIIMHSFLIMCQVTVLNVAFNSHSKALLTIIMSNNFVEIKGNQLWVILPDITLVLVVELFVDWTKHAFITKFNQISPEIYRTFLVNLAQDMVTSRQKHAFTDYSDQVCRRLGFTPLPLLCLFVRTCNKSIPMVGYISYALLGLFFCCLVSLKLLTSIILLGVGCRLLEQDKELGIQTDPCEIDSQVIAKKAKATPGTAVEKTSPKKTSPTKMPRSVSAGLCDPIEAVSADPVLGIVRGVGDALDVDSSWAVRSASDSVIKQQCHSLQMEVDDSVLQGEGQESVSGGWEAESDCSNVEFHNSLDDDDWVASEPYVPSAQVVDFDEEKKHK</sequence>
<dbReference type="PANTHER" id="PTHR13317:SF4">
    <property type="entry name" value="TRANSMEMBRANE ANTERIOR POSTERIOR TRANSFORMATION PROTEIN 1 HOMOLOG"/>
    <property type="match status" value="1"/>
</dbReference>
<keyword evidence="9" id="KW-1185">Reference proteome</keyword>
<evidence type="ECO:0000313" key="9">
    <source>
        <dbReference type="Proteomes" id="UP001519460"/>
    </source>
</evidence>
<comment type="subcellular location">
    <subcellularLocation>
        <location evidence="1">Membrane</location>
        <topology evidence="1">Multi-pass membrane protein</topology>
    </subcellularLocation>
</comment>
<evidence type="ECO:0000313" key="8">
    <source>
        <dbReference type="EMBL" id="KAK7498354.1"/>
    </source>
</evidence>
<evidence type="ECO:0000256" key="6">
    <source>
        <dbReference type="SAM" id="MobiDB-lite"/>
    </source>
</evidence>
<feature type="region of interest" description="Disordered" evidence="6">
    <location>
        <begin position="1"/>
        <end position="92"/>
    </location>
</feature>
<evidence type="ECO:0000256" key="4">
    <source>
        <dbReference type="ARBA" id="ARBA00022989"/>
    </source>
</evidence>
<name>A0ABD0LHB8_9CAEN</name>
<dbReference type="GO" id="GO:0016020">
    <property type="term" value="C:membrane"/>
    <property type="evidence" value="ECO:0007669"/>
    <property type="project" value="UniProtKB-SubCell"/>
</dbReference>
<organism evidence="8 9">
    <name type="scientific">Batillaria attramentaria</name>
    <dbReference type="NCBI Taxonomy" id="370345"/>
    <lineage>
        <taxon>Eukaryota</taxon>
        <taxon>Metazoa</taxon>
        <taxon>Spiralia</taxon>
        <taxon>Lophotrochozoa</taxon>
        <taxon>Mollusca</taxon>
        <taxon>Gastropoda</taxon>
        <taxon>Caenogastropoda</taxon>
        <taxon>Sorbeoconcha</taxon>
        <taxon>Cerithioidea</taxon>
        <taxon>Batillariidae</taxon>
        <taxon>Batillaria</taxon>
    </lineage>
</organism>
<feature type="transmembrane region" description="Helical" evidence="7">
    <location>
        <begin position="282"/>
        <end position="306"/>
    </location>
</feature>
<feature type="compositionally biased region" description="Low complexity" evidence="6">
    <location>
        <begin position="496"/>
        <end position="506"/>
    </location>
</feature>
<dbReference type="EMBL" id="JACVVK020000051">
    <property type="protein sequence ID" value="KAK7498354.1"/>
    <property type="molecule type" value="Genomic_DNA"/>
</dbReference>
<reference evidence="8 9" key="1">
    <citation type="journal article" date="2023" name="Sci. Data">
        <title>Genome assembly of the Korean intertidal mud-creeper Batillaria attramentaria.</title>
        <authorList>
            <person name="Patra A.K."/>
            <person name="Ho P.T."/>
            <person name="Jun S."/>
            <person name="Lee S.J."/>
            <person name="Kim Y."/>
            <person name="Won Y.J."/>
        </authorList>
    </citation>
    <scope>NUCLEOTIDE SEQUENCE [LARGE SCALE GENOMIC DNA]</scope>
    <source>
        <strain evidence="8">Wonlab-2016</strain>
    </source>
</reference>
<evidence type="ECO:0000256" key="3">
    <source>
        <dbReference type="ARBA" id="ARBA00022692"/>
    </source>
</evidence>
<proteinExistence type="inferred from homology"/>
<keyword evidence="4 7" id="KW-1133">Transmembrane helix</keyword>
<dbReference type="InterPro" id="IPR008010">
    <property type="entry name" value="Tatp1"/>
</dbReference>
<gene>
    <name evidence="8" type="ORF">BaRGS_00010308</name>
</gene>
<dbReference type="PANTHER" id="PTHR13317">
    <property type="entry name" value="TRANSMEMBRANE ANTERIOR POSTERIOR TRANSFORMATION PROTEIN 1 HOMOLOG"/>
    <property type="match status" value="1"/>
</dbReference>
<feature type="transmembrane region" description="Helical" evidence="7">
    <location>
        <begin position="334"/>
        <end position="352"/>
    </location>
</feature>
<feature type="region of interest" description="Disordered" evidence="6">
    <location>
        <begin position="484"/>
        <end position="507"/>
    </location>
</feature>
<protein>
    <submittedName>
        <fullName evidence="8">Uncharacterized protein</fullName>
    </submittedName>
</protein>
<comment type="similarity">
    <text evidence="2">Belongs to the TAPT1 family.</text>
</comment>
<feature type="transmembrane region" description="Helical" evidence="7">
    <location>
        <begin position="429"/>
        <end position="453"/>
    </location>
</feature>
<evidence type="ECO:0000256" key="1">
    <source>
        <dbReference type="ARBA" id="ARBA00004141"/>
    </source>
</evidence>
<evidence type="ECO:0000256" key="7">
    <source>
        <dbReference type="SAM" id="Phobius"/>
    </source>
</evidence>
<evidence type="ECO:0000256" key="5">
    <source>
        <dbReference type="ARBA" id="ARBA00023136"/>
    </source>
</evidence>
<comment type="caution">
    <text evidence="8">The sequence shown here is derived from an EMBL/GenBank/DDBJ whole genome shotgun (WGS) entry which is preliminary data.</text>
</comment>
<accession>A0ABD0LHB8</accession>
<keyword evidence="3 7" id="KW-0812">Transmembrane</keyword>
<dbReference type="Pfam" id="PF05346">
    <property type="entry name" value="DUF747"/>
    <property type="match status" value="2"/>
</dbReference>